<feature type="transmembrane region" description="Helical" evidence="16">
    <location>
        <begin position="300"/>
        <end position="318"/>
    </location>
</feature>
<feature type="transmembrane region" description="Helical" evidence="16">
    <location>
        <begin position="90"/>
        <end position="111"/>
    </location>
</feature>
<dbReference type="PANTHER" id="PTHR42829:SF2">
    <property type="entry name" value="NADH-UBIQUINONE OXIDOREDUCTASE CHAIN 5"/>
    <property type="match status" value="1"/>
</dbReference>
<dbReference type="Pfam" id="PF00361">
    <property type="entry name" value="Proton_antipo_M"/>
    <property type="match status" value="1"/>
</dbReference>
<keyword evidence="9" id="KW-0249">Electron transport</keyword>
<dbReference type="GO" id="GO:0015990">
    <property type="term" value="P:electron transport coupled proton transport"/>
    <property type="evidence" value="ECO:0007669"/>
    <property type="project" value="TreeGrafter"/>
</dbReference>
<dbReference type="EC" id="7.1.1.2" evidence="2 16"/>
<keyword evidence="4 16" id="KW-0813">Transport</keyword>
<dbReference type="GeneID" id="26119649"/>
<evidence type="ECO:0000256" key="15">
    <source>
        <dbReference type="ARBA" id="ARBA00049551"/>
    </source>
</evidence>
<dbReference type="AlphaFoldDB" id="A0A0N9X2C1"/>
<feature type="domain" description="NADH dehydrogenase subunit 5 C-terminal" evidence="20">
    <location>
        <begin position="421"/>
        <end position="601"/>
    </location>
</feature>
<evidence type="ECO:0000256" key="13">
    <source>
        <dbReference type="ARBA" id="ARBA00023128"/>
    </source>
</evidence>
<comment type="function">
    <text evidence="16">Core subunit of the mitochondrial membrane respiratory chain NADH dehydrogenase (Complex I) which catalyzes electron transfer from NADH through the respiratory chain, using ubiquinone as an electron acceptor. Essential for the catalytic activity and assembly of complex I.</text>
</comment>
<evidence type="ECO:0000256" key="7">
    <source>
        <dbReference type="ARBA" id="ARBA00022792"/>
    </source>
</evidence>
<feature type="transmembrane region" description="Helical" evidence="16">
    <location>
        <begin position="118"/>
        <end position="135"/>
    </location>
</feature>
<protein>
    <recommendedName>
        <fullName evidence="3 16">NADH-ubiquinone oxidoreductase chain 5</fullName>
        <ecNumber evidence="2 16">7.1.1.2</ecNumber>
    </recommendedName>
</protein>
<evidence type="ECO:0000256" key="10">
    <source>
        <dbReference type="ARBA" id="ARBA00022989"/>
    </source>
</evidence>
<keyword evidence="14 16" id="KW-0472">Membrane</keyword>
<evidence type="ECO:0000256" key="5">
    <source>
        <dbReference type="ARBA" id="ARBA00022660"/>
    </source>
</evidence>
<feature type="transmembrane region" description="Helical" evidence="16">
    <location>
        <begin position="448"/>
        <end position="467"/>
    </location>
</feature>
<evidence type="ECO:0000256" key="16">
    <source>
        <dbReference type="RuleBase" id="RU003404"/>
    </source>
</evidence>
<keyword evidence="7" id="KW-0999">Mitochondrion inner membrane</keyword>
<evidence type="ECO:0000259" key="20">
    <source>
        <dbReference type="Pfam" id="PF06455"/>
    </source>
</evidence>
<keyword evidence="8" id="KW-1278">Translocase</keyword>
<dbReference type="PANTHER" id="PTHR42829">
    <property type="entry name" value="NADH-UBIQUINONE OXIDOREDUCTASE CHAIN 5"/>
    <property type="match status" value="1"/>
</dbReference>
<dbReference type="InterPro" id="IPR001516">
    <property type="entry name" value="Proton_antipo_N"/>
</dbReference>
<evidence type="ECO:0000256" key="4">
    <source>
        <dbReference type="ARBA" id="ARBA00022448"/>
    </source>
</evidence>
<feature type="transmembrane region" description="Helical" evidence="16">
    <location>
        <begin position="212"/>
        <end position="232"/>
    </location>
</feature>
<dbReference type="PRINTS" id="PR01434">
    <property type="entry name" value="NADHDHGNASE5"/>
</dbReference>
<name>A0A0N9X2C1_UPUEP</name>
<feature type="transmembrane region" description="Helical" evidence="16">
    <location>
        <begin position="141"/>
        <end position="161"/>
    </location>
</feature>
<dbReference type="GO" id="GO:0042773">
    <property type="term" value="P:ATP synthesis coupled electron transport"/>
    <property type="evidence" value="ECO:0007669"/>
    <property type="project" value="InterPro"/>
</dbReference>
<sequence>MKPTLLLTSTTLTLTTLATPVLLPLLSKNSKPSPTTITKTVKLAFFLSLIPMTTFIHSNANSITSSWEWKLITNLKIPISLKMDQYSMTFLPIALFVTWSIMQFSTWYMASEPNTTKFFNYLLIFLTAMLTLITANNMFLLFIGWEGVGIMSFLLIGWWFGRAEANTAALQAVLYNRIGDIGLIVSMAWLASTTNTWEMQPPLQTQMPTLPLLGLILAATGKSAQFGLHPWLPAAMEGPTPVSALLHSSTMVVAGIFLMIRLHPMLTNNQTALTICLCLGALSSLFAATCALTQNDIKKIIAFSTSSQLGLMMVTIGLNMPQLAFLHISTHAFFKAMLFLCSGSIIHSLNGEQDIRKMGNLQTTLPVTSTCLTIGNLALMGTPFLAGFYSKDPIIESLNTSHLNAWALLLTLLATSFTATYSMRMTLLTQTGPTRVPTMTPTNENSPAVINPITRLAMGSMLAGLLISSYMTPTKTPPMTMPTSTKMAALIVTALGILLALELSNMTHSMTKPKQITWSNFSTSLGFFNPLIHRLTTKSMLNSGQKIATNLVDLSWYKKMGPEGLSELQLMMSKSSTSIHSGLIKAYMGTFALTAMMMILSIT</sequence>
<dbReference type="InterPro" id="IPR018393">
    <property type="entry name" value="NADHpl_OxRdtase_5_subgr"/>
</dbReference>
<evidence type="ECO:0000256" key="12">
    <source>
        <dbReference type="ARBA" id="ARBA00023075"/>
    </source>
</evidence>
<keyword evidence="11 16" id="KW-0520">NAD</keyword>
<feature type="domain" description="NADH:quinone oxidoreductase/Mrp antiporter transmembrane" evidence="18">
    <location>
        <begin position="135"/>
        <end position="414"/>
    </location>
</feature>
<evidence type="ECO:0000313" key="21">
    <source>
        <dbReference type="EMBL" id="ALI15729.1"/>
    </source>
</evidence>
<dbReference type="InterPro" id="IPR001750">
    <property type="entry name" value="ND/Mrp_TM"/>
</dbReference>
<evidence type="ECO:0000256" key="3">
    <source>
        <dbReference type="ARBA" id="ARBA00021096"/>
    </source>
</evidence>
<keyword evidence="13 16" id="KW-0496">Mitochondrion</keyword>
<dbReference type="InterPro" id="IPR010934">
    <property type="entry name" value="NADH_DH_su5_C"/>
</dbReference>
<feature type="signal peptide" evidence="17">
    <location>
        <begin position="1"/>
        <end position="18"/>
    </location>
</feature>
<comment type="similarity">
    <text evidence="16">Belongs to the complex I subunit 5 family.</text>
</comment>
<evidence type="ECO:0000259" key="19">
    <source>
        <dbReference type="Pfam" id="PF00662"/>
    </source>
</evidence>
<keyword evidence="10 16" id="KW-1133">Transmembrane helix</keyword>
<dbReference type="Pfam" id="PF00662">
    <property type="entry name" value="Proton_antipo_N"/>
    <property type="match status" value="1"/>
</dbReference>
<feature type="domain" description="NADH-Ubiquinone oxidoreductase (complex I) chain 5 N-terminal" evidence="19">
    <location>
        <begin position="69"/>
        <end position="119"/>
    </location>
</feature>
<dbReference type="RefSeq" id="YP_009175904.1">
    <property type="nucleotide sequence ID" value="NC_028178.1"/>
</dbReference>
<accession>A0A0N9X2C1</accession>
<evidence type="ECO:0000256" key="1">
    <source>
        <dbReference type="ARBA" id="ARBA00004448"/>
    </source>
</evidence>
<dbReference type="NCBIfam" id="TIGR01974">
    <property type="entry name" value="NDH_I_L"/>
    <property type="match status" value="1"/>
</dbReference>
<keyword evidence="6 16" id="KW-0812">Transmembrane</keyword>
<dbReference type="Pfam" id="PF06455">
    <property type="entry name" value="NADH5_C"/>
    <property type="match status" value="1"/>
</dbReference>
<geneLocation type="mitochondrion" evidence="21"/>
<keyword evidence="17" id="KW-0732">Signal</keyword>
<dbReference type="InterPro" id="IPR003945">
    <property type="entry name" value="NU5C-like"/>
</dbReference>
<feature type="transmembrane region" description="Helical" evidence="16">
    <location>
        <begin position="272"/>
        <end position="293"/>
    </location>
</feature>
<keyword evidence="5" id="KW-0679">Respiratory chain</keyword>
<evidence type="ECO:0000256" key="2">
    <source>
        <dbReference type="ARBA" id="ARBA00012944"/>
    </source>
</evidence>
<dbReference type="GO" id="GO:0003954">
    <property type="term" value="F:NADH dehydrogenase activity"/>
    <property type="evidence" value="ECO:0007669"/>
    <property type="project" value="TreeGrafter"/>
</dbReference>
<comment type="catalytic activity">
    <reaction evidence="15 16">
        <text>a ubiquinone + NADH + 5 H(+)(in) = a ubiquinol + NAD(+) + 4 H(+)(out)</text>
        <dbReference type="Rhea" id="RHEA:29091"/>
        <dbReference type="Rhea" id="RHEA-COMP:9565"/>
        <dbReference type="Rhea" id="RHEA-COMP:9566"/>
        <dbReference type="ChEBI" id="CHEBI:15378"/>
        <dbReference type="ChEBI" id="CHEBI:16389"/>
        <dbReference type="ChEBI" id="CHEBI:17976"/>
        <dbReference type="ChEBI" id="CHEBI:57540"/>
        <dbReference type="ChEBI" id="CHEBI:57945"/>
        <dbReference type="EC" id="7.1.1.2"/>
    </reaction>
</comment>
<reference evidence="21" key="1">
    <citation type="submission" date="2015-08" db="EMBL/GenBank/DDBJ databases">
        <title>Upupa epops mitochondrial DNA.</title>
        <authorList>
            <person name="Park C.E."/>
            <person name="Park G.S."/>
            <person name="Jung B.K."/>
            <person name="Park Y.J."/>
            <person name="Kim M.C."/>
            <person name="Park H.C."/>
            <person name="Shin J.H."/>
        </authorList>
    </citation>
    <scope>NUCLEOTIDE SEQUENCE</scope>
</reference>
<evidence type="ECO:0000259" key="18">
    <source>
        <dbReference type="Pfam" id="PF00361"/>
    </source>
</evidence>
<dbReference type="GO" id="GO:0008137">
    <property type="term" value="F:NADH dehydrogenase (ubiquinone) activity"/>
    <property type="evidence" value="ECO:0007669"/>
    <property type="project" value="UniProtKB-EC"/>
</dbReference>
<evidence type="ECO:0000256" key="9">
    <source>
        <dbReference type="ARBA" id="ARBA00022982"/>
    </source>
</evidence>
<evidence type="ECO:0000256" key="17">
    <source>
        <dbReference type="SAM" id="SignalP"/>
    </source>
</evidence>
<feature type="transmembrane region" description="Helical" evidence="16">
    <location>
        <begin position="173"/>
        <end position="192"/>
    </location>
</feature>
<evidence type="ECO:0000256" key="11">
    <source>
        <dbReference type="ARBA" id="ARBA00023027"/>
    </source>
</evidence>
<feature type="transmembrane region" description="Helical" evidence="16">
    <location>
        <begin position="324"/>
        <end position="346"/>
    </location>
</feature>
<feature type="transmembrane region" description="Helical" evidence="16">
    <location>
        <begin position="487"/>
        <end position="504"/>
    </location>
</feature>
<feature type="transmembrane region" description="Helical" evidence="16">
    <location>
        <begin position="582"/>
        <end position="602"/>
    </location>
</feature>
<keyword evidence="12 16" id="KW-0830">Ubiquinone</keyword>
<dbReference type="GO" id="GO:0005743">
    <property type="term" value="C:mitochondrial inner membrane"/>
    <property type="evidence" value="ECO:0007669"/>
    <property type="project" value="UniProtKB-SubCell"/>
</dbReference>
<feature type="transmembrane region" description="Helical" evidence="16">
    <location>
        <begin position="406"/>
        <end position="427"/>
    </location>
</feature>
<evidence type="ECO:0000256" key="6">
    <source>
        <dbReference type="ARBA" id="ARBA00022692"/>
    </source>
</evidence>
<evidence type="ECO:0000256" key="8">
    <source>
        <dbReference type="ARBA" id="ARBA00022967"/>
    </source>
</evidence>
<gene>
    <name evidence="21" type="primary">ND5</name>
</gene>
<feature type="transmembrane region" description="Helical" evidence="16">
    <location>
        <begin position="244"/>
        <end position="260"/>
    </location>
</feature>
<feature type="chain" id="PRO_5006040805" description="NADH-ubiquinone oxidoreductase chain 5" evidence="17">
    <location>
        <begin position="19"/>
        <end position="603"/>
    </location>
</feature>
<comment type="subcellular location">
    <subcellularLocation>
        <location evidence="1">Mitochondrion inner membrane</location>
        <topology evidence="1">Multi-pass membrane protein</topology>
    </subcellularLocation>
</comment>
<organism evidence="21">
    <name type="scientific">Upupa epops</name>
    <name type="common">Eurasian hoopoe</name>
    <dbReference type="NCBI Taxonomy" id="57439"/>
    <lineage>
        <taxon>Eukaryota</taxon>
        <taxon>Metazoa</taxon>
        <taxon>Chordata</taxon>
        <taxon>Craniata</taxon>
        <taxon>Vertebrata</taxon>
        <taxon>Euteleostomi</taxon>
        <taxon>Archelosauria</taxon>
        <taxon>Archosauria</taxon>
        <taxon>Dinosauria</taxon>
        <taxon>Saurischia</taxon>
        <taxon>Theropoda</taxon>
        <taxon>Coelurosauria</taxon>
        <taxon>Aves</taxon>
        <taxon>Neognathae</taxon>
        <taxon>Neoaves</taxon>
        <taxon>Telluraves</taxon>
        <taxon>Coraciimorphae</taxon>
        <taxon>Bucerotiformes</taxon>
        <taxon>Upupidae</taxon>
        <taxon>Upupa</taxon>
    </lineage>
</organism>
<proteinExistence type="inferred from homology"/>
<dbReference type="EMBL" id="KT356220">
    <property type="protein sequence ID" value="ALI15729.1"/>
    <property type="molecule type" value="Genomic_DNA"/>
</dbReference>
<dbReference type="CTD" id="4540"/>
<feature type="transmembrane region" description="Helical" evidence="16">
    <location>
        <begin position="367"/>
        <end position="386"/>
    </location>
</feature>
<evidence type="ECO:0000256" key="14">
    <source>
        <dbReference type="ARBA" id="ARBA00023136"/>
    </source>
</evidence>